<evidence type="ECO:0000256" key="2">
    <source>
        <dbReference type="ARBA" id="ARBA00022525"/>
    </source>
</evidence>
<dbReference type="PRINTS" id="PR00313">
    <property type="entry name" value="CABNDNGRPT"/>
</dbReference>
<gene>
    <name evidence="3" type="ORF">CEJ86_28105</name>
</gene>
<sequence length="534" mass="55069">MATVTYHFPSGLYPSQYNPPLSGVSVNPTFGELVDMSESARSTTTSTEVLYRLDNGLKLKLVGTGFSFDASGDAVGGTITSIQVLLNNGTTLVQTISGLNVSLELFQDAAAAFDNAKLENWLMSGADTINGSVGDDHISGRGGNDILNGQGGDDTITGGEGDDIYDGGAGFDTLSFQDAYNDSNAFRGINLNAATGTVTDQFGFSETFQNFEQYRGTQFADTMVGSSSDDTFLGFGGRDSINGGAGVDTVRYDRDVEQGATKGVTVFLASGNVTDSFGSQDVLTSIENVRATNFKDHVQGNSGSNFLRTFAGADTLYGAAGADLMRGGSGNDTYYVDNTGDVVDENLDSGSGTDIVLSTISFDLANTTVVKGNVERLTLQGSGAINGTGNDLFNFLTGNGAANTLDGAAGNDTINGGLGNDTLIGATGLDTFTFSTALNAASNVDTIVDFVVADDTIALENGIFTAIVGTGTLTDVQFVANATGAAETAENRIIYDVDTGELFYDSDGNGGGGAVHFATLGTNLSITAADFFVV</sequence>
<proteinExistence type="predicted"/>
<keyword evidence="2" id="KW-0964">Secreted</keyword>
<dbReference type="Gene3D" id="2.150.10.10">
    <property type="entry name" value="Serralysin-like metalloprotease, C-terminal"/>
    <property type="match status" value="3"/>
</dbReference>
<dbReference type="AlphaFoldDB" id="A0A2J0YV55"/>
<accession>A0A2J0YV55</accession>
<dbReference type="EMBL" id="NJGD01000020">
    <property type="protein sequence ID" value="PJR11337.1"/>
    <property type="molecule type" value="Genomic_DNA"/>
</dbReference>
<dbReference type="SUPFAM" id="SSF51120">
    <property type="entry name" value="beta-Roll"/>
    <property type="match status" value="3"/>
</dbReference>
<evidence type="ECO:0000313" key="3">
    <source>
        <dbReference type="EMBL" id="PJR11337.1"/>
    </source>
</evidence>
<dbReference type="InterPro" id="IPR018511">
    <property type="entry name" value="Hemolysin-typ_Ca-bd_CS"/>
</dbReference>
<dbReference type="GO" id="GO:0005576">
    <property type="term" value="C:extracellular region"/>
    <property type="evidence" value="ECO:0007669"/>
    <property type="project" value="UniProtKB-SubCell"/>
</dbReference>
<dbReference type="Proteomes" id="UP000231987">
    <property type="component" value="Unassembled WGS sequence"/>
</dbReference>
<comment type="caution">
    <text evidence="3">The sequence shown here is derived from an EMBL/GenBank/DDBJ whole genome shotgun (WGS) entry which is preliminary data.</text>
</comment>
<evidence type="ECO:0000256" key="1">
    <source>
        <dbReference type="ARBA" id="ARBA00004613"/>
    </source>
</evidence>
<protein>
    <submittedName>
        <fullName evidence="3">Calcium-binding protein</fullName>
    </submittedName>
</protein>
<dbReference type="PANTHER" id="PTHR38340:SF1">
    <property type="entry name" value="S-LAYER PROTEIN"/>
    <property type="match status" value="1"/>
</dbReference>
<evidence type="ECO:0000313" key="4">
    <source>
        <dbReference type="Proteomes" id="UP000231987"/>
    </source>
</evidence>
<dbReference type="GO" id="GO:0005509">
    <property type="term" value="F:calcium ion binding"/>
    <property type="evidence" value="ECO:0007669"/>
    <property type="project" value="InterPro"/>
</dbReference>
<comment type="subcellular location">
    <subcellularLocation>
        <location evidence="1">Secreted</location>
    </subcellularLocation>
</comment>
<dbReference type="PANTHER" id="PTHR38340">
    <property type="entry name" value="S-LAYER PROTEIN"/>
    <property type="match status" value="1"/>
</dbReference>
<dbReference type="RefSeq" id="WP_100674361.1">
    <property type="nucleotide sequence ID" value="NZ_NJGD01000020.1"/>
</dbReference>
<reference evidence="3 4" key="1">
    <citation type="submission" date="2017-06" db="EMBL/GenBank/DDBJ databases">
        <title>Ensifer strains isolated from leguminous trees and herbs display diverse denitrification phenotypes with some acting as strong N2O sinks.</title>
        <authorList>
            <person name="Woliy K."/>
            <person name="Mania D."/>
            <person name="Bakken L.R."/>
            <person name="Frostegard A."/>
        </authorList>
    </citation>
    <scope>NUCLEOTIDE SEQUENCE [LARGE SCALE GENOMIC DNA]</scope>
    <source>
        <strain evidence="3 4">AC50a</strain>
    </source>
</reference>
<dbReference type="InterPro" id="IPR011049">
    <property type="entry name" value="Serralysin-like_metalloprot_C"/>
</dbReference>
<dbReference type="Pfam" id="PF00353">
    <property type="entry name" value="HemolysinCabind"/>
    <property type="match status" value="4"/>
</dbReference>
<dbReference type="InterPro" id="IPR050557">
    <property type="entry name" value="RTX_toxin/Mannuronan_C5-epim"/>
</dbReference>
<dbReference type="PROSITE" id="PS00330">
    <property type="entry name" value="HEMOLYSIN_CALCIUM"/>
    <property type="match status" value="1"/>
</dbReference>
<organism evidence="3 4">
    <name type="scientific">Rhizobium meliloti</name>
    <name type="common">Ensifer meliloti</name>
    <name type="synonym">Sinorhizobium meliloti</name>
    <dbReference type="NCBI Taxonomy" id="382"/>
    <lineage>
        <taxon>Bacteria</taxon>
        <taxon>Pseudomonadati</taxon>
        <taxon>Pseudomonadota</taxon>
        <taxon>Alphaproteobacteria</taxon>
        <taxon>Hyphomicrobiales</taxon>
        <taxon>Rhizobiaceae</taxon>
        <taxon>Sinorhizobium/Ensifer group</taxon>
        <taxon>Sinorhizobium</taxon>
    </lineage>
</organism>
<dbReference type="InterPro" id="IPR001343">
    <property type="entry name" value="Hemolysn_Ca-bd"/>
</dbReference>
<name>A0A2J0YV55_RHIML</name>